<dbReference type="PROSITE" id="PS50005">
    <property type="entry name" value="TPR"/>
    <property type="match status" value="1"/>
</dbReference>
<reference evidence="4" key="2">
    <citation type="submission" date="2020-10" db="UniProtKB">
        <authorList>
            <consortium name="WormBaseParasite"/>
        </authorList>
    </citation>
    <scope>IDENTIFICATION</scope>
</reference>
<dbReference type="PANTHER" id="PTHR44749:SF1">
    <property type="entry name" value="TETRATRICOPEPTIDE-LIKE HELICAL DOMAIN-CONTAINING PROTEIN"/>
    <property type="match status" value="1"/>
</dbReference>
<evidence type="ECO:0000256" key="2">
    <source>
        <dbReference type="SAM" id="MobiDB-lite"/>
    </source>
</evidence>
<dbReference type="Proteomes" id="UP000492821">
    <property type="component" value="Unassembled WGS sequence"/>
</dbReference>
<organism evidence="3 4">
    <name type="scientific">Panagrellus redivivus</name>
    <name type="common">Microworm</name>
    <dbReference type="NCBI Taxonomy" id="6233"/>
    <lineage>
        <taxon>Eukaryota</taxon>
        <taxon>Metazoa</taxon>
        <taxon>Ecdysozoa</taxon>
        <taxon>Nematoda</taxon>
        <taxon>Chromadorea</taxon>
        <taxon>Rhabditida</taxon>
        <taxon>Tylenchina</taxon>
        <taxon>Panagrolaimomorpha</taxon>
        <taxon>Panagrolaimoidea</taxon>
        <taxon>Panagrolaimidae</taxon>
        <taxon>Panagrellus</taxon>
    </lineage>
</organism>
<evidence type="ECO:0000313" key="4">
    <source>
        <dbReference type="WBParaSite" id="Pan_g12061.t1"/>
    </source>
</evidence>
<protein>
    <submittedName>
        <fullName evidence="4">TPR_REGION domain-containing protein</fullName>
    </submittedName>
</protein>
<evidence type="ECO:0000256" key="1">
    <source>
        <dbReference type="PROSITE-ProRule" id="PRU00339"/>
    </source>
</evidence>
<feature type="compositionally biased region" description="Basic and acidic residues" evidence="2">
    <location>
        <begin position="1"/>
        <end position="23"/>
    </location>
</feature>
<feature type="repeat" description="TPR" evidence="1">
    <location>
        <begin position="341"/>
        <end position="374"/>
    </location>
</feature>
<dbReference type="InterPro" id="IPR011990">
    <property type="entry name" value="TPR-like_helical_dom_sf"/>
</dbReference>
<dbReference type="SUPFAM" id="SSF48452">
    <property type="entry name" value="TPR-like"/>
    <property type="match status" value="1"/>
</dbReference>
<feature type="compositionally biased region" description="Basic residues" evidence="2">
    <location>
        <begin position="50"/>
        <end position="65"/>
    </location>
</feature>
<sequence>MSSNHASDEDRRHRRQHSEQGDRSRRKRRRPDDDSDDDVIVLDDDDRSHVYNHHRRRRHSEHHRHRYDERDHRERRYSDRRRRHSRSSSTGSSSGGDSSKVARMRARLDEFDMLYRRDPPDFDSTEMMARNTLPCFDRERDFEGHDLLKHFFTDVKPGDRLVCKVLRITTEEIELKPECTLTRYRRCLYRIPFPVTSVTAIAEMDLLACSRGDLVSATVAQIDHDKYKIILAVDNYGVPLKTEELPAYYRKLPPPENLEEIPDLPAYLGLAPLACLYSALPELYDQDFDNPRKGPEALRYKLLSGTATDAVTKAAALVKEQKLDEGIAVFTEALTTLPDFVPALIGRGAAYANARKLDEAEADLRRAIDLDSDDATAPKFLATLLVVRGQEAETSGNLEKALSFYNEALLHSDENSTRILRTEVLNRVEDNARRAKEASKREEKRRTEAASKKVQIENSKKLAEMEQFIANLKKK</sequence>
<feature type="region of interest" description="Disordered" evidence="2">
    <location>
        <begin position="1"/>
        <end position="102"/>
    </location>
</feature>
<name>A0A7E4URS6_PANRE</name>
<dbReference type="SMART" id="SM00028">
    <property type="entry name" value="TPR"/>
    <property type="match status" value="3"/>
</dbReference>
<feature type="compositionally biased region" description="Basic and acidic residues" evidence="2">
    <location>
        <begin position="66"/>
        <end position="77"/>
    </location>
</feature>
<dbReference type="AlphaFoldDB" id="A0A7E4URS6"/>
<dbReference type="InterPro" id="IPR044650">
    <property type="entry name" value="SRFR1-like"/>
</dbReference>
<reference evidence="3" key="1">
    <citation type="journal article" date="2013" name="Genetics">
        <title>The draft genome and transcriptome of Panagrellus redivivus are shaped by the harsh demands of a free-living lifestyle.</title>
        <authorList>
            <person name="Srinivasan J."/>
            <person name="Dillman A.R."/>
            <person name="Macchietto M.G."/>
            <person name="Heikkinen L."/>
            <person name="Lakso M."/>
            <person name="Fracchia K.M."/>
            <person name="Antoshechkin I."/>
            <person name="Mortazavi A."/>
            <person name="Wong G."/>
            <person name="Sternberg P.W."/>
        </authorList>
    </citation>
    <scope>NUCLEOTIDE SEQUENCE [LARGE SCALE GENOMIC DNA]</scope>
    <source>
        <strain evidence="3">MT8872</strain>
    </source>
</reference>
<proteinExistence type="predicted"/>
<dbReference type="Gene3D" id="1.25.40.10">
    <property type="entry name" value="Tetratricopeptide repeat domain"/>
    <property type="match status" value="1"/>
</dbReference>
<keyword evidence="3" id="KW-1185">Reference proteome</keyword>
<feature type="region of interest" description="Disordered" evidence="2">
    <location>
        <begin position="433"/>
        <end position="453"/>
    </location>
</feature>
<feature type="compositionally biased region" description="Low complexity" evidence="2">
    <location>
        <begin position="87"/>
        <end position="99"/>
    </location>
</feature>
<keyword evidence="1" id="KW-0802">TPR repeat</keyword>
<dbReference type="PANTHER" id="PTHR44749">
    <property type="entry name" value="SUPPRESSOR OF RPS4-RLD 1"/>
    <property type="match status" value="1"/>
</dbReference>
<accession>A0A7E4URS6</accession>
<feature type="compositionally biased region" description="Acidic residues" evidence="2">
    <location>
        <begin position="33"/>
        <end position="45"/>
    </location>
</feature>
<evidence type="ECO:0000313" key="3">
    <source>
        <dbReference type="Proteomes" id="UP000492821"/>
    </source>
</evidence>
<dbReference type="InterPro" id="IPR019734">
    <property type="entry name" value="TPR_rpt"/>
</dbReference>
<dbReference type="WBParaSite" id="Pan_g12061.t1">
    <property type="protein sequence ID" value="Pan_g12061.t1"/>
    <property type="gene ID" value="Pan_g12061"/>
</dbReference>
<dbReference type="Pfam" id="PF13181">
    <property type="entry name" value="TPR_8"/>
    <property type="match status" value="1"/>
</dbReference>
<dbReference type="GO" id="GO:0045892">
    <property type="term" value="P:negative regulation of DNA-templated transcription"/>
    <property type="evidence" value="ECO:0007669"/>
    <property type="project" value="InterPro"/>
</dbReference>